<evidence type="ECO:0000313" key="2">
    <source>
        <dbReference type="Proteomes" id="UP000887574"/>
    </source>
</evidence>
<evidence type="ECO:0000259" key="1">
    <source>
        <dbReference type="Pfam" id="PF05699"/>
    </source>
</evidence>
<organism evidence="2 3">
    <name type="scientific">Ditylenchus dipsaci</name>
    <dbReference type="NCBI Taxonomy" id="166011"/>
    <lineage>
        <taxon>Eukaryota</taxon>
        <taxon>Metazoa</taxon>
        <taxon>Ecdysozoa</taxon>
        <taxon>Nematoda</taxon>
        <taxon>Chromadorea</taxon>
        <taxon>Rhabditida</taxon>
        <taxon>Tylenchina</taxon>
        <taxon>Tylenchomorpha</taxon>
        <taxon>Sphaerularioidea</taxon>
        <taxon>Anguinidae</taxon>
        <taxon>Anguininae</taxon>
        <taxon>Ditylenchus</taxon>
    </lineage>
</organism>
<name>A0A915DSJ7_9BILA</name>
<dbReference type="Pfam" id="PF05699">
    <property type="entry name" value="Dimer_Tnp_hAT"/>
    <property type="match status" value="1"/>
</dbReference>
<keyword evidence="2" id="KW-1185">Reference proteome</keyword>
<feature type="domain" description="HAT C-terminal dimerisation" evidence="1">
    <location>
        <begin position="39"/>
        <end position="90"/>
    </location>
</feature>
<evidence type="ECO:0000313" key="3">
    <source>
        <dbReference type="WBParaSite" id="jg23079"/>
    </source>
</evidence>
<proteinExistence type="predicted"/>
<sequence length="108" mass="12750">MSQEDMKEALLKFVVASRQPISLVDGPRFKKAFVPKYQVFWKQHESMFPRLSVLAKFLFGWQPSSAPSERTFKELRYVVENFTRTIPRGIIDSSRKELLHLFIHDLCF</sequence>
<protein>
    <submittedName>
        <fullName evidence="3">HAT C-terminal dimerisation domain-containing protein</fullName>
    </submittedName>
</protein>
<dbReference type="InterPro" id="IPR008906">
    <property type="entry name" value="HATC_C_dom"/>
</dbReference>
<reference evidence="3" key="1">
    <citation type="submission" date="2022-11" db="UniProtKB">
        <authorList>
            <consortium name="WormBaseParasite"/>
        </authorList>
    </citation>
    <scope>IDENTIFICATION</scope>
</reference>
<dbReference type="GO" id="GO:0046983">
    <property type="term" value="F:protein dimerization activity"/>
    <property type="evidence" value="ECO:0007669"/>
    <property type="project" value="InterPro"/>
</dbReference>
<dbReference type="WBParaSite" id="jg23079">
    <property type="protein sequence ID" value="jg23079"/>
    <property type="gene ID" value="jg23079"/>
</dbReference>
<dbReference type="Proteomes" id="UP000887574">
    <property type="component" value="Unplaced"/>
</dbReference>
<accession>A0A915DSJ7</accession>
<dbReference type="AlphaFoldDB" id="A0A915DSJ7"/>